<organism evidence="1 2">
    <name type="scientific">Stenotrophomonas maltophilia</name>
    <name type="common">Pseudomonas maltophilia</name>
    <name type="synonym">Xanthomonas maltophilia</name>
    <dbReference type="NCBI Taxonomy" id="40324"/>
    <lineage>
        <taxon>Bacteria</taxon>
        <taxon>Pseudomonadati</taxon>
        <taxon>Pseudomonadota</taxon>
        <taxon>Gammaproteobacteria</taxon>
        <taxon>Lysobacterales</taxon>
        <taxon>Lysobacteraceae</taxon>
        <taxon>Stenotrophomonas</taxon>
        <taxon>Stenotrophomonas maltophilia group</taxon>
    </lineage>
</organism>
<evidence type="ECO:0000313" key="1">
    <source>
        <dbReference type="EMBL" id="TGY32526.1"/>
    </source>
</evidence>
<reference evidence="1 2" key="1">
    <citation type="submission" date="2019-04" db="EMBL/GenBank/DDBJ databases">
        <title>Microbes associate with the intestines of laboratory mice.</title>
        <authorList>
            <person name="Navarre W."/>
            <person name="Wong E."/>
            <person name="Huang K."/>
            <person name="Tropini C."/>
            <person name="Ng K."/>
            <person name="Yu B."/>
        </authorList>
    </citation>
    <scope>NUCLEOTIDE SEQUENCE [LARGE SCALE GENOMIC DNA]</scope>
    <source>
        <strain evidence="1 2">NM62_B4-13</strain>
    </source>
</reference>
<dbReference type="RefSeq" id="WP_136006245.1">
    <property type="nucleotide sequence ID" value="NZ_SRYW01000015.1"/>
</dbReference>
<dbReference type="AlphaFoldDB" id="A0A4S2CVD3"/>
<accession>A0A4S2CVD3</accession>
<protein>
    <submittedName>
        <fullName evidence="1">Uncharacterized protein</fullName>
    </submittedName>
</protein>
<dbReference type="Proteomes" id="UP000306631">
    <property type="component" value="Unassembled WGS sequence"/>
</dbReference>
<sequence>MATLALSTSSGPVQVQAQPVTGKVAMHVGDAGRVYLTAAEAEDAATELQRAAAELRQATGSEVAA</sequence>
<comment type="caution">
    <text evidence="1">The sequence shown here is derived from an EMBL/GenBank/DDBJ whole genome shotgun (WGS) entry which is preliminary data.</text>
</comment>
<dbReference type="EMBL" id="SRYW01000015">
    <property type="protein sequence ID" value="TGY32526.1"/>
    <property type="molecule type" value="Genomic_DNA"/>
</dbReference>
<proteinExistence type="predicted"/>
<gene>
    <name evidence="1" type="ORF">E5352_15180</name>
</gene>
<evidence type="ECO:0000313" key="2">
    <source>
        <dbReference type="Proteomes" id="UP000306631"/>
    </source>
</evidence>
<name>A0A4S2CVD3_STEMA</name>